<feature type="non-terminal residue" evidence="1">
    <location>
        <position position="1"/>
    </location>
</feature>
<evidence type="ECO:0000313" key="1">
    <source>
        <dbReference type="EMBL" id="KAI5077213.1"/>
    </source>
</evidence>
<reference evidence="1" key="1">
    <citation type="submission" date="2021-01" db="EMBL/GenBank/DDBJ databases">
        <title>Adiantum capillus-veneris genome.</title>
        <authorList>
            <person name="Fang Y."/>
            <person name="Liao Q."/>
        </authorList>
    </citation>
    <scope>NUCLEOTIDE SEQUENCE</scope>
    <source>
        <strain evidence="1">H3</strain>
        <tissue evidence="1">Leaf</tissue>
    </source>
</reference>
<accession>A0A9D4ZIT6</accession>
<dbReference type="EMBL" id="JABFUD020000007">
    <property type="protein sequence ID" value="KAI5077213.1"/>
    <property type="molecule type" value="Genomic_DNA"/>
</dbReference>
<sequence length="232" mass="27046">LPLVESLNLEREGETSSSVDLHKEKTIEYDEKLERLFGEHDEFLVRHKHHFHGRDVALRHHLKAIAKSKILVYPNNLSDDGIVVTFFFKTLLQSEGETIRDAILRPKKYIMCCPISERPSEERQMSCFLDGLQNLELYAYLFMRKHKNLERCLLEAIEYDDQFLMASKAPLDEESTPLMRIDTVSEDKVVQIVALIREKKLRLGQEQESLASVKQSELLHLILPQAREVHPR</sequence>
<dbReference type="AlphaFoldDB" id="A0A9D4ZIT6"/>
<keyword evidence="2" id="KW-1185">Reference proteome</keyword>
<organism evidence="1 2">
    <name type="scientific">Adiantum capillus-veneris</name>
    <name type="common">Maidenhair fern</name>
    <dbReference type="NCBI Taxonomy" id="13818"/>
    <lineage>
        <taxon>Eukaryota</taxon>
        <taxon>Viridiplantae</taxon>
        <taxon>Streptophyta</taxon>
        <taxon>Embryophyta</taxon>
        <taxon>Tracheophyta</taxon>
        <taxon>Polypodiopsida</taxon>
        <taxon>Polypodiidae</taxon>
        <taxon>Polypodiales</taxon>
        <taxon>Pteridineae</taxon>
        <taxon>Pteridaceae</taxon>
        <taxon>Vittarioideae</taxon>
        <taxon>Adiantum</taxon>
    </lineage>
</organism>
<dbReference type="OrthoDB" id="784947at2759"/>
<proteinExistence type="predicted"/>
<gene>
    <name evidence="1" type="ORF">GOP47_0007037</name>
</gene>
<protein>
    <submittedName>
        <fullName evidence="1">Uncharacterized protein</fullName>
    </submittedName>
</protein>
<dbReference type="Proteomes" id="UP000886520">
    <property type="component" value="Chromosome 7"/>
</dbReference>
<name>A0A9D4ZIT6_ADICA</name>
<comment type="caution">
    <text evidence="1">The sequence shown here is derived from an EMBL/GenBank/DDBJ whole genome shotgun (WGS) entry which is preliminary data.</text>
</comment>
<evidence type="ECO:0000313" key="2">
    <source>
        <dbReference type="Proteomes" id="UP000886520"/>
    </source>
</evidence>